<dbReference type="EMBL" id="FNFO01000012">
    <property type="protein sequence ID" value="SDM35343.1"/>
    <property type="molecule type" value="Genomic_DNA"/>
</dbReference>
<dbReference type="SMART" id="SM00881">
    <property type="entry name" value="CoA_binding"/>
    <property type="match status" value="1"/>
</dbReference>
<evidence type="ECO:0000256" key="5">
    <source>
        <dbReference type="PROSITE-ProRule" id="PRU00409"/>
    </source>
</evidence>
<dbReference type="Pfam" id="PF19045">
    <property type="entry name" value="Ligase_CoA_2"/>
    <property type="match status" value="1"/>
</dbReference>
<dbReference type="Pfam" id="PF13607">
    <property type="entry name" value="Succ_CoA_lig"/>
    <property type="match status" value="1"/>
</dbReference>
<evidence type="ECO:0000313" key="8">
    <source>
        <dbReference type="EMBL" id="SDM35343.1"/>
    </source>
</evidence>
<dbReference type="InterPro" id="IPR051538">
    <property type="entry name" value="Acyl-CoA_Synth/Transferase"/>
</dbReference>
<evidence type="ECO:0000313" key="9">
    <source>
        <dbReference type="Proteomes" id="UP000198510"/>
    </source>
</evidence>
<dbReference type="RefSeq" id="WP_089687289.1">
    <property type="nucleotide sequence ID" value="NZ_FNFO01000012.1"/>
</dbReference>
<dbReference type="Gene3D" id="3.30.1490.20">
    <property type="entry name" value="ATP-grasp fold, A domain"/>
    <property type="match status" value="1"/>
</dbReference>
<dbReference type="Pfam" id="PF13380">
    <property type="entry name" value="CoA_binding_2"/>
    <property type="match status" value="1"/>
</dbReference>
<dbReference type="CDD" id="cd04301">
    <property type="entry name" value="NAT_SF"/>
    <property type="match status" value="1"/>
</dbReference>
<protein>
    <submittedName>
        <fullName evidence="8">Acetyltransferase</fullName>
    </submittedName>
</protein>
<gene>
    <name evidence="8" type="ORF">SAMN05421823_112179</name>
</gene>
<dbReference type="InterPro" id="IPR036291">
    <property type="entry name" value="NAD(P)-bd_dom_sf"/>
</dbReference>
<keyword evidence="1" id="KW-0436">Ligase</keyword>
<dbReference type="Proteomes" id="UP000198510">
    <property type="component" value="Unassembled WGS sequence"/>
</dbReference>
<dbReference type="InterPro" id="IPR003781">
    <property type="entry name" value="CoA-bd"/>
</dbReference>
<dbReference type="InterPro" id="IPR016181">
    <property type="entry name" value="Acyl_CoA_acyltransferase"/>
</dbReference>
<keyword evidence="3 5" id="KW-0067">ATP-binding</keyword>
<name>A0A1G9SIN6_9BACT</name>
<dbReference type="Gene3D" id="3.30.470.20">
    <property type="entry name" value="ATP-grasp fold, B domain"/>
    <property type="match status" value="1"/>
</dbReference>
<evidence type="ECO:0000256" key="3">
    <source>
        <dbReference type="ARBA" id="ARBA00022840"/>
    </source>
</evidence>
<dbReference type="GO" id="GO:0046872">
    <property type="term" value="F:metal ion binding"/>
    <property type="evidence" value="ECO:0007669"/>
    <property type="project" value="InterPro"/>
</dbReference>
<keyword evidence="8" id="KW-0808">Transferase</keyword>
<dbReference type="STRING" id="1075417.SAMN05421823_112179"/>
<feature type="domain" description="ATP-grasp" evidence="6">
    <location>
        <begin position="510"/>
        <end position="725"/>
    </location>
</feature>
<accession>A0A1G9SIN6</accession>
<organism evidence="8 9">
    <name type="scientific">Catalinimonas alkaloidigena</name>
    <dbReference type="NCBI Taxonomy" id="1075417"/>
    <lineage>
        <taxon>Bacteria</taxon>
        <taxon>Pseudomonadati</taxon>
        <taxon>Bacteroidota</taxon>
        <taxon>Cytophagia</taxon>
        <taxon>Cytophagales</taxon>
        <taxon>Catalimonadaceae</taxon>
        <taxon>Catalinimonas</taxon>
    </lineage>
</organism>
<dbReference type="InterPro" id="IPR011761">
    <property type="entry name" value="ATP-grasp"/>
</dbReference>
<dbReference type="Pfam" id="PF13549">
    <property type="entry name" value="ATP-grasp_5"/>
    <property type="match status" value="1"/>
</dbReference>
<dbReference type="Gene3D" id="3.40.50.261">
    <property type="entry name" value="Succinyl-CoA synthetase domains"/>
    <property type="match status" value="2"/>
</dbReference>
<dbReference type="PANTHER" id="PTHR43334">
    <property type="entry name" value="ACETATE--COA LIGASE [ADP-FORMING]"/>
    <property type="match status" value="1"/>
</dbReference>
<dbReference type="Gene3D" id="3.40.50.720">
    <property type="entry name" value="NAD(P)-binding Rossmann-like Domain"/>
    <property type="match status" value="1"/>
</dbReference>
<dbReference type="SUPFAM" id="SSF56059">
    <property type="entry name" value="Glutathione synthetase ATP-binding domain-like"/>
    <property type="match status" value="1"/>
</dbReference>
<proteinExistence type="inferred from homology"/>
<dbReference type="GO" id="GO:0016747">
    <property type="term" value="F:acyltransferase activity, transferring groups other than amino-acyl groups"/>
    <property type="evidence" value="ECO:0007669"/>
    <property type="project" value="InterPro"/>
</dbReference>
<dbReference type="InterPro" id="IPR043938">
    <property type="entry name" value="Ligase_CoA_dom"/>
</dbReference>
<comment type="similarity">
    <text evidence="4">In the N-terminal section; belongs to the acetate CoA ligase alpha subunit family.</text>
</comment>
<dbReference type="PROSITE" id="PS51186">
    <property type="entry name" value="GNAT"/>
    <property type="match status" value="1"/>
</dbReference>
<reference evidence="8 9" key="1">
    <citation type="submission" date="2016-10" db="EMBL/GenBank/DDBJ databases">
        <authorList>
            <person name="de Groot N.N."/>
        </authorList>
    </citation>
    <scope>NUCLEOTIDE SEQUENCE [LARGE SCALE GENOMIC DNA]</scope>
    <source>
        <strain evidence="8 9">DSM 25186</strain>
    </source>
</reference>
<dbReference type="InterPro" id="IPR016102">
    <property type="entry name" value="Succinyl-CoA_synth-like"/>
</dbReference>
<dbReference type="InterPro" id="IPR032875">
    <property type="entry name" value="Succ_CoA_lig_flav_dom"/>
</dbReference>
<dbReference type="FunFam" id="3.30.1490.20:FF:000020">
    <property type="entry name" value="Protein lysine acetyltransferase"/>
    <property type="match status" value="1"/>
</dbReference>
<evidence type="ECO:0000259" key="6">
    <source>
        <dbReference type="PROSITE" id="PS50975"/>
    </source>
</evidence>
<dbReference type="OrthoDB" id="9807426at2"/>
<dbReference type="InterPro" id="IPR000182">
    <property type="entry name" value="GNAT_dom"/>
</dbReference>
<dbReference type="SUPFAM" id="SSF55729">
    <property type="entry name" value="Acyl-CoA N-acyltransferases (Nat)"/>
    <property type="match status" value="1"/>
</dbReference>
<dbReference type="SUPFAM" id="SSF51735">
    <property type="entry name" value="NAD(P)-binding Rossmann-fold domains"/>
    <property type="match status" value="1"/>
</dbReference>
<dbReference type="Pfam" id="PF13302">
    <property type="entry name" value="Acetyltransf_3"/>
    <property type="match status" value="1"/>
</dbReference>
<evidence type="ECO:0000256" key="4">
    <source>
        <dbReference type="ARBA" id="ARBA00060888"/>
    </source>
</evidence>
<dbReference type="AlphaFoldDB" id="A0A1G9SIN6"/>
<dbReference type="PANTHER" id="PTHR43334:SF1">
    <property type="entry name" value="3-HYDROXYPROPIONATE--COA LIGASE [ADP-FORMING]"/>
    <property type="match status" value="1"/>
</dbReference>
<dbReference type="InterPro" id="IPR013815">
    <property type="entry name" value="ATP_grasp_subdomain_1"/>
</dbReference>
<dbReference type="GO" id="GO:0005524">
    <property type="term" value="F:ATP binding"/>
    <property type="evidence" value="ECO:0007669"/>
    <property type="project" value="UniProtKB-UniRule"/>
</dbReference>
<sequence length="903" mass="99544">MPASLHPLFQPKSVALIGASEKPDSVGRKLFYNLITQPFGGTLYPVNPKRRSVLGIRTYASIGELPERIDLAIVATPAATVPDVLEACGQAGVRSAIVVARGFRESGQPEGLAREAALQQIVRRYNIRLLGPNSIGLVRPHVGLNASFIRPVAQPGHVAFLSQSGSLGDAILDWSAQRNIGFSAFVSPGSMLDLDWGDLITYFGDDPQTKAILLYIETLPNVSRFLSAAREVSYTKPIIAIKGGRTEGGSRVTATHTGAMTSQDAIFDAAFRRSGILRVETIAELFSMAAVLANQPRPRDRRLAIVSNAGGPAILATDALLAGGGKLATFSDTTRQALDRAQVYHPENPLNLFRDASPTHYAQAVDTVLNDPQVDGLLAILTPQESARPEAIAAALQRTLAHVKKPVLTCWMGGAYVEKANEQLSQAGIPTFNYPETAVRAFNYLWRYAYNLRGIYETPRPATQLLTTPAADPAPPRELELFHRARQVGDTLLNAARDTAQTVLPEVEAKQLLAAYGIPVVEAFRARTEDDAVQQAERLGFPVVLKVDSTQIVHKAEAGGVLLSVPDADSVRLAYRRIERTVSERVRPEAFEGVLVQKMYYYRGLEIILGSSVDDGFGPVLLFGNGGRVAEVYDDKALALPPLNTTLARRLMEQTRIFRALRDRFTPEVVEQLEQVGVLFSQLVVDHPRIREVDVNPLAVSSRGVMVLDAHIELHPWSVPDDALPRPVIRPYPTQYEQAVTLTDGTALLIRPIRPEDEPQMVKFHQTLSDQTIYLRFFFRFAYEQRVSHDRMARLCFADYDRELTLVAEYPAANRIVGAGQLFKTRQEDEAEFALLLSDDFQRRGLGSTLLRTLVAIGKREGFHTLRADIMTENTGMQQLARKVGFQVRFDADEGVMKATLQF</sequence>
<feature type="domain" description="N-acetyltransferase" evidence="7">
    <location>
        <begin position="748"/>
        <end position="902"/>
    </location>
</feature>
<dbReference type="Gene3D" id="3.40.630.30">
    <property type="match status" value="1"/>
</dbReference>
<dbReference type="GO" id="GO:0043758">
    <property type="term" value="F:acetate-CoA ligase (ADP-forming) activity"/>
    <property type="evidence" value="ECO:0007669"/>
    <property type="project" value="InterPro"/>
</dbReference>
<keyword evidence="9" id="KW-1185">Reference proteome</keyword>
<evidence type="ECO:0000256" key="1">
    <source>
        <dbReference type="ARBA" id="ARBA00022598"/>
    </source>
</evidence>
<keyword evidence="2 5" id="KW-0547">Nucleotide-binding</keyword>
<evidence type="ECO:0000256" key="2">
    <source>
        <dbReference type="ARBA" id="ARBA00022741"/>
    </source>
</evidence>
<evidence type="ECO:0000259" key="7">
    <source>
        <dbReference type="PROSITE" id="PS51186"/>
    </source>
</evidence>
<dbReference type="SUPFAM" id="SSF52210">
    <property type="entry name" value="Succinyl-CoA synthetase domains"/>
    <property type="match status" value="2"/>
</dbReference>
<dbReference type="PROSITE" id="PS50975">
    <property type="entry name" value="ATP_GRASP"/>
    <property type="match status" value="1"/>
</dbReference>